<feature type="region of interest" description="Disordered" evidence="3">
    <location>
        <begin position="76"/>
        <end position="104"/>
    </location>
</feature>
<evidence type="ECO:0000259" key="4">
    <source>
        <dbReference type="PROSITE" id="PS50003"/>
    </source>
</evidence>
<keyword evidence="2" id="KW-0963">Cytoplasm</keyword>
<dbReference type="GO" id="GO:0005737">
    <property type="term" value="C:cytoplasm"/>
    <property type="evidence" value="ECO:0007669"/>
    <property type="project" value="UniProtKB-SubCell"/>
</dbReference>
<dbReference type="SMART" id="SM00233">
    <property type="entry name" value="PH"/>
    <property type="match status" value="1"/>
</dbReference>
<keyword evidence="6" id="KW-1185">Reference proteome</keyword>
<dbReference type="STRING" id="418985.A0A1V9X9I1"/>
<comment type="caution">
    <text evidence="5">The sequence shown here is derived from an EMBL/GenBank/DDBJ whole genome shotgun (WGS) entry which is preliminary data.</text>
</comment>
<dbReference type="InterPro" id="IPR001849">
    <property type="entry name" value="PH_domain"/>
</dbReference>
<dbReference type="PANTHER" id="PTHR10554">
    <property type="entry name" value="SYNTROPHIN"/>
    <property type="match status" value="1"/>
</dbReference>
<dbReference type="EMBL" id="MNPL01018264">
    <property type="protein sequence ID" value="OQR70215.1"/>
    <property type="molecule type" value="Genomic_DNA"/>
</dbReference>
<feature type="domain" description="PH" evidence="4">
    <location>
        <begin position="13"/>
        <end position="163"/>
    </location>
</feature>
<dbReference type="Proteomes" id="UP000192247">
    <property type="component" value="Unassembled WGS sequence"/>
</dbReference>
<protein>
    <submittedName>
        <fullName evidence="5">Beta-1-syntrophin-like</fullName>
    </submittedName>
</protein>
<dbReference type="AlphaFoldDB" id="A0A1V9X9I1"/>
<accession>A0A1V9X9I1</accession>
<evidence type="ECO:0000313" key="6">
    <source>
        <dbReference type="Proteomes" id="UP000192247"/>
    </source>
</evidence>
<evidence type="ECO:0000313" key="5">
    <source>
        <dbReference type="EMBL" id="OQR70215.1"/>
    </source>
</evidence>
<dbReference type="PANTHER" id="PTHR10554:SF12">
    <property type="entry name" value="IP02644P"/>
    <property type="match status" value="1"/>
</dbReference>
<dbReference type="GO" id="GO:0016010">
    <property type="term" value="C:dystrophin-associated glycoprotein complex"/>
    <property type="evidence" value="ECO:0007669"/>
    <property type="project" value="TreeGrafter"/>
</dbReference>
<reference evidence="5 6" key="1">
    <citation type="journal article" date="2017" name="Gigascience">
        <title>Draft genome of the honey bee ectoparasitic mite, Tropilaelaps mercedesae, is shaped by the parasitic life history.</title>
        <authorList>
            <person name="Dong X."/>
            <person name="Armstrong S.D."/>
            <person name="Xia D."/>
            <person name="Makepeace B.L."/>
            <person name="Darby A.C."/>
            <person name="Kadowaki T."/>
        </authorList>
    </citation>
    <scope>NUCLEOTIDE SEQUENCE [LARGE SCALE GENOMIC DNA]</scope>
    <source>
        <strain evidence="5">Wuxi-XJTLU</strain>
    </source>
</reference>
<proteinExistence type="predicted"/>
<dbReference type="GO" id="GO:0005198">
    <property type="term" value="F:structural molecule activity"/>
    <property type="evidence" value="ECO:0007669"/>
    <property type="project" value="InterPro"/>
</dbReference>
<gene>
    <name evidence="5" type="ORF">BIW11_04205</name>
</gene>
<dbReference type="InParanoid" id="A0A1V9X9I1"/>
<dbReference type="PROSITE" id="PS50003">
    <property type="entry name" value="PH_DOMAIN"/>
    <property type="match status" value="1"/>
</dbReference>
<evidence type="ECO:0000256" key="1">
    <source>
        <dbReference type="ARBA" id="ARBA00004496"/>
    </source>
</evidence>
<name>A0A1V9X9I1_9ACAR</name>
<evidence type="ECO:0000256" key="3">
    <source>
        <dbReference type="SAM" id="MobiDB-lite"/>
    </source>
</evidence>
<dbReference type="OrthoDB" id="409749at2759"/>
<comment type="subcellular location">
    <subcellularLocation>
        <location evidence="1">Cytoplasm</location>
    </subcellularLocation>
</comment>
<feature type="compositionally biased region" description="Low complexity" evidence="3">
    <location>
        <begin position="76"/>
        <end position="90"/>
    </location>
</feature>
<dbReference type="InterPro" id="IPR015482">
    <property type="entry name" value="Syntrophin"/>
</dbReference>
<dbReference type="InterPro" id="IPR055108">
    <property type="entry name" value="Syntrophin_4th"/>
</dbReference>
<sequence length="269" mass="29745">MGWLCEWEPVAISLMSKGFDRQREADNMWSPVFVAITGSEVLFYDLVPWTREAWAVPVTSEPLYVARVVANSIGRSSSRVPSSESFPRSSPGRHSFSSTGRGRSLERRSSGAWALGVPTLGKSEEFRFSLRIGTQKGIEQRVLRAETAASRAAWLRALVQGAHNCVASIKTVKFECTIGASGMDCILTVHLDEGLSLERVDGVKGERHLWSHPFEDIEKSGDDGDHLLFLKFKGEDIPRELDMIGSPKPVVFTLHTFLSAKLTRLGLIA</sequence>
<evidence type="ECO:0000256" key="2">
    <source>
        <dbReference type="ARBA" id="ARBA00022490"/>
    </source>
</evidence>
<dbReference type="Pfam" id="PF23012">
    <property type="entry name" value="Syntrophin_4th"/>
    <property type="match status" value="1"/>
</dbReference>
<organism evidence="5 6">
    <name type="scientific">Tropilaelaps mercedesae</name>
    <dbReference type="NCBI Taxonomy" id="418985"/>
    <lineage>
        <taxon>Eukaryota</taxon>
        <taxon>Metazoa</taxon>
        <taxon>Ecdysozoa</taxon>
        <taxon>Arthropoda</taxon>
        <taxon>Chelicerata</taxon>
        <taxon>Arachnida</taxon>
        <taxon>Acari</taxon>
        <taxon>Parasitiformes</taxon>
        <taxon>Mesostigmata</taxon>
        <taxon>Gamasina</taxon>
        <taxon>Dermanyssoidea</taxon>
        <taxon>Laelapidae</taxon>
        <taxon>Tropilaelaps</taxon>
    </lineage>
</organism>